<evidence type="ECO:0008006" key="3">
    <source>
        <dbReference type="Google" id="ProtNLM"/>
    </source>
</evidence>
<evidence type="ECO:0000313" key="1">
    <source>
        <dbReference type="EMBL" id="RYQ95172.1"/>
    </source>
</evidence>
<keyword evidence="2" id="KW-1185">Reference proteome</keyword>
<gene>
    <name evidence="1" type="ORF">Ahy_B08g090231</name>
</gene>
<dbReference type="EMBL" id="SDMP01000018">
    <property type="protein sequence ID" value="RYQ95172.1"/>
    <property type="molecule type" value="Genomic_DNA"/>
</dbReference>
<dbReference type="PANTHER" id="PTHR47718">
    <property type="entry name" value="OS01G0519700 PROTEIN"/>
    <property type="match status" value="1"/>
</dbReference>
<sequence length="183" mass="20761">MESNFVEPVCHAPASFTNDNTTHSSDNLLNSCDVEGEKSNKVSNLSDHSCLAEDEIPRVGIQFEHLKLAQDFYVNYAKKVSFGFRGSRVKAYTQKNTVAAVGCRARIYAKFDREKQDWILLKADLRHSHPCSTKKAMHYHKNRELTMHAKCMIEVRDKARIRPNKTFLALTIEVGGLLNLGFS</sequence>
<dbReference type="AlphaFoldDB" id="A0A444XZQ6"/>
<evidence type="ECO:0000313" key="2">
    <source>
        <dbReference type="Proteomes" id="UP000289738"/>
    </source>
</evidence>
<comment type="caution">
    <text evidence="1">The sequence shown here is derived from an EMBL/GenBank/DDBJ whole genome shotgun (WGS) entry which is preliminary data.</text>
</comment>
<proteinExistence type="predicted"/>
<dbReference type="Proteomes" id="UP000289738">
    <property type="component" value="Chromosome B08"/>
</dbReference>
<organism evidence="1 2">
    <name type="scientific">Arachis hypogaea</name>
    <name type="common">Peanut</name>
    <dbReference type="NCBI Taxonomy" id="3818"/>
    <lineage>
        <taxon>Eukaryota</taxon>
        <taxon>Viridiplantae</taxon>
        <taxon>Streptophyta</taxon>
        <taxon>Embryophyta</taxon>
        <taxon>Tracheophyta</taxon>
        <taxon>Spermatophyta</taxon>
        <taxon>Magnoliopsida</taxon>
        <taxon>eudicotyledons</taxon>
        <taxon>Gunneridae</taxon>
        <taxon>Pentapetalae</taxon>
        <taxon>rosids</taxon>
        <taxon>fabids</taxon>
        <taxon>Fabales</taxon>
        <taxon>Fabaceae</taxon>
        <taxon>Papilionoideae</taxon>
        <taxon>50 kb inversion clade</taxon>
        <taxon>dalbergioids sensu lato</taxon>
        <taxon>Dalbergieae</taxon>
        <taxon>Pterocarpus clade</taxon>
        <taxon>Arachis</taxon>
    </lineage>
</organism>
<protein>
    <recommendedName>
        <fullName evidence="3">FAR1 domain-containing protein</fullName>
    </recommendedName>
</protein>
<reference evidence="1 2" key="1">
    <citation type="submission" date="2019-01" db="EMBL/GenBank/DDBJ databases">
        <title>Sequencing of cultivated peanut Arachis hypogaea provides insights into genome evolution and oil improvement.</title>
        <authorList>
            <person name="Chen X."/>
        </authorList>
    </citation>
    <scope>NUCLEOTIDE SEQUENCE [LARGE SCALE GENOMIC DNA]</scope>
    <source>
        <strain evidence="2">cv. Fuhuasheng</strain>
        <tissue evidence="1">Leaves</tissue>
    </source>
</reference>
<accession>A0A444XZQ6</accession>
<name>A0A444XZQ6_ARAHY</name>